<dbReference type="EMBL" id="JH000296">
    <property type="protein sequence ID" value="EGW11554.1"/>
    <property type="molecule type" value="Genomic_DNA"/>
</dbReference>
<feature type="region of interest" description="Disordered" evidence="1">
    <location>
        <begin position="1"/>
        <end position="23"/>
    </location>
</feature>
<dbReference type="Proteomes" id="UP000001075">
    <property type="component" value="Unassembled WGS sequence"/>
</dbReference>
<proteinExistence type="predicted"/>
<gene>
    <name evidence="2" type="ORF">I79_008543</name>
</gene>
<evidence type="ECO:0000313" key="2">
    <source>
        <dbReference type="EMBL" id="EGW11554.1"/>
    </source>
</evidence>
<organism evidence="2 3">
    <name type="scientific">Cricetulus griseus</name>
    <name type="common">Chinese hamster</name>
    <name type="synonym">Cricetulus barabensis griseus</name>
    <dbReference type="NCBI Taxonomy" id="10029"/>
    <lineage>
        <taxon>Eukaryota</taxon>
        <taxon>Metazoa</taxon>
        <taxon>Chordata</taxon>
        <taxon>Craniata</taxon>
        <taxon>Vertebrata</taxon>
        <taxon>Euteleostomi</taxon>
        <taxon>Mammalia</taxon>
        <taxon>Eutheria</taxon>
        <taxon>Euarchontoglires</taxon>
        <taxon>Glires</taxon>
        <taxon>Rodentia</taxon>
        <taxon>Myomorpha</taxon>
        <taxon>Muroidea</taxon>
        <taxon>Cricetidae</taxon>
        <taxon>Cricetinae</taxon>
        <taxon>Cricetulus</taxon>
    </lineage>
</organism>
<name>G3HDE0_CRIGR</name>
<reference evidence="3" key="1">
    <citation type="journal article" date="2011" name="Nat. Biotechnol.">
        <title>The genomic sequence of the Chinese hamster ovary (CHO)-K1 cell line.</title>
        <authorList>
            <person name="Xu X."/>
            <person name="Nagarajan H."/>
            <person name="Lewis N.E."/>
            <person name="Pan S."/>
            <person name="Cai Z."/>
            <person name="Liu X."/>
            <person name="Chen W."/>
            <person name="Xie M."/>
            <person name="Wang W."/>
            <person name="Hammond S."/>
            <person name="Andersen M.R."/>
            <person name="Neff N."/>
            <person name="Passarelli B."/>
            <person name="Koh W."/>
            <person name="Fan H.C."/>
            <person name="Wang J."/>
            <person name="Gui Y."/>
            <person name="Lee K.H."/>
            <person name="Betenbaugh M.J."/>
            <person name="Quake S.R."/>
            <person name="Famili I."/>
            <person name="Palsson B.O."/>
            <person name="Wang J."/>
        </authorList>
    </citation>
    <scope>NUCLEOTIDE SEQUENCE [LARGE SCALE GENOMIC DNA]</scope>
    <source>
        <strain evidence="3">CHO K1 cell line</strain>
    </source>
</reference>
<dbReference type="AlphaFoldDB" id="G3HDE0"/>
<evidence type="ECO:0000256" key="1">
    <source>
        <dbReference type="SAM" id="MobiDB-lite"/>
    </source>
</evidence>
<sequence>MALGSSLDSAERGSEHLGDRRTRPCPFSCWLCGELTIQCWRSSPTLEKPASLTFLQQYGIIFLRNQQVQITSADLWEILLSLWREEQSRLFETEPKETQWVLTGQNVGK</sequence>
<evidence type="ECO:0000313" key="3">
    <source>
        <dbReference type="Proteomes" id="UP000001075"/>
    </source>
</evidence>
<dbReference type="InParanoid" id="G3HDE0"/>
<protein>
    <submittedName>
        <fullName evidence="2">Uncharacterized protein</fullName>
    </submittedName>
</protein>
<accession>G3HDE0</accession>
<feature type="compositionally biased region" description="Basic and acidic residues" evidence="1">
    <location>
        <begin position="9"/>
        <end position="22"/>
    </location>
</feature>